<proteinExistence type="predicted"/>
<dbReference type="AlphaFoldDB" id="A0AAV7A0X2"/>
<dbReference type="Proteomes" id="UP000824782">
    <property type="component" value="Unassembled WGS sequence"/>
</dbReference>
<reference evidence="1" key="1">
    <citation type="thesis" date="2020" institute="ProQuest LLC" country="789 East Eisenhower Parkway, Ann Arbor, MI, USA">
        <title>Comparative Genomics and Chromosome Evolution.</title>
        <authorList>
            <person name="Mudd A.B."/>
        </authorList>
    </citation>
    <scope>NUCLEOTIDE SEQUENCE</scope>
    <source>
        <strain evidence="1">237g6f4</strain>
        <tissue evidence="1">Blood</tissue>
    </source>
</reference>
<gene>
    <name evidence="1" type="ORF">GDO81_003596</name>
</gene>
<name>A0AAV7A0X2_ENGPU</name>
<dbReference type="EMBL" id="WNYA01000010">
    <property type="protein sequence ID" value="KAG8553908.1"/>
    <property type="molecule type" value="Genomic_DNA"/>
</dbReference>
<evidence type="ECO:0000313" key="2">
    <source>
        <dbReference type="Proteomes" id="UP000824782"/>
    </source>
</evidence>
<sequence length="93" mass="10779">MSLCKIGLVRYCWIKVWLANTMCTLFKSPGGIQCPWFLVTYVTAVSVITQVKSPFLMQALTTNKHKDARFRYMTNSKISILHIGILTLKYPWY</sequence>
<comment type="caution">
    <text evidence="1">The sequence shown here is derived from an EMBL/GenBank/DDBJ whole genome shotgun (WGS) entry which is preliminary data.</text>
</comment>
<evidence type="ECO:0000313" key="1">
    <source>
        <dbReference type="EMBL" id="KAG8553908.1"/>
    </source>
</evidence>
<accession>A0AAV7A0X2</accession>
<organism evidence="1 2">
    <name type="scientific">Engystomops pustulosus</name>
    <name type="common">Tungara frog</name>
    <name type="synonym">Physalaemus pustulosus</name>
    <dbReference type="NCBI Taxonomy" id="76066"/>
    <lineage>
        <taxon>Eukaryota</taxon>
        <taxon>Metazoa</taxon>
        <taxon>Chordata</taxon>
        <taxon>Craniata</taxon>
        <taxon>Vertebrata</taxon>
        <taxon>Euteleostomi</taxon>
        <taxon>Amphibia</taxon>
        <taxon>Batrachia</taxon>
        <taxon>Anura</taxon>
        <taxon>Neobatrachia</taxon>
        <taxon>Hyloidea</taxon>
        <taxon>Leptodactylidae</taxon>
        <taxon>Leiuperinae</taxon>
        <taxon>Engystomops</taxon>
    </lineage>
</organism>
<protein>
    <submittedName>
        <fullName evidence="1">Uncharacterized protein</fullName>
    </submittedName>
</protein>
<keyword evidence="2" id="KW-1185">Reference proteome</keyword>